<dbReference type="GO" id="GO:0019878">
    <property type="term" value="P:lysine biosynthetic process via aminoadipic acid"/>
    <property type="evidence" value="ECO:0007669"/>
    <property type="project" value="TreeGrafter"/>
</dbReference>
<evidence type="ECO:0000256" key="2">
    <source>
        <dbReference type="ARBA" id="ARBA00022679"/>
    </source>
</evidence>
<evidence type="ECO:0000256" key="1">
    <source>
        <dbReference type="ARBA" id="ARBA00010990"/>
    </source>
</evidence>
<name>A0A919GEX2_9ACTN</name>
<dbReference type="EMBL" id="BNCD01000013">
    <property type="protein sequence ID" value="GHH83285.1"/>
    <property type="molecule type" value="Genomic_DNA"/>
</dbReference>
<reference evidence="4" key="2">
    <citation type="submission" date="2020-09" db="EMBL/GenBank/DDBJ databases">
        <authorList>
            <person name="Sun Q."/>
            <person name="Ohkuma M."/>
        </authorList>
    </citation>
    <scope>NUCLEOTIDE SEQUENCE</scope>
    <source>
        <strain evidence="4">JCM 5069</strain>
    </source>
</reference>
<proteinExistence type="inferred from homology"/>
<evidence type="ECO:0000313" key="5">
    <source>
        <dbReference type="Proteomes" id="UP000603708"/>
    </source>
</evidence>
<gene>
    <name evidence="4" type="ORF">GCM10018793_45010</name>
</gene>
<dbReference type="GO" id="GO:0005829">
    <property type="term" value="C:cytosol"/>
    <property type="evidence" value="ECO:0007669"/>
    <property type="project" value="TreeGrafter"/>
</dbReference>
<dbReference type="AlphaFoldDB" id="A0A919GEX2"/>
<accession>A0A919GEX2</accession>
<dbReference type="InterPro" id="IPR037143">
    <property type="entry name" value="4-PPantetheinyl_Trfase_dom_sf"/>
</dbReference>
<dbReference type="InterPro" id="IPR050559">
    <property type="entry name" value="P-Pant_transferase_sf"/>
</dbReference>
<protein>
    <recommendedName>
        <fullName evidence="3">4'-phosphopantetheinyl transferase domain-containing protein</fullName>
    </recommendedName>
</protein>
<sequence length="254" mass="26170">MFRLPSSRSPLAAEAAAGAVYPPAPLPARSPGGPGPSADGGGAAPPLVLRVLNVVEEADAAAVLAPGVLDATEQKRAADFRREEHRRGYVAAHVALRFLLGARLGLAPGAVRLTRETCPTCGELHGRPAVVGGGVHFSLSHSGALALIAMAPVTVGADVEETPSREVADQTARMLHPDEAAELAALPDAERAMAFGRAWVRKEAYLKALGTGLSRSLALDYVGTGPTPPPGPRGWALTDVRVPQGYLAAVAVRV</sequence>
<dbReference type="Proteomes" id="UP000603708">
    <property type="component" value="Unassembled WGS sequence"/>
</dbReference>
<feature type="domain" description="4'-phosphopantetheinyl transferase" evidence="3">
    <location>
        <begin position="155"/>
        <end position="219"/>
    </location>
</feature>
<evidence type="ECO:0000313" key="4">
    <source>
        <dbReference type="EMBL" id="GHH83285.1"/>
    </source>
</evidence>
<keyword evidence="2" id="KW-0808">Transferase</keyword>
<comment type="similarity">
    <text evidence="1">Belongs to the P-Pant transferase superfamily. Gsp/Sfp/HetI/AcpT family.</text>
</comment>
<dbReference type="PANTHER" id="PTHR12215">
    <property type="entry name" value="PHOSPHOPANTETHEINE TRANSFERASE"/>
    <property type="match status" value="1"/>
</dbReference>
<dbReference type="SUPFAM" id="SSF56214">
    <property type="entry name" value="4'-phosphopantetheinyl transferase"/>
    <property type="match status" value="2"/>
</dbReference>
<dbReference type="GO" id="GO:0008897">
    <property type="term" value="F:holo-[acyl-carrier-protein] synthase activity"/>
    <property type="evidence" value="ECO:0007669"/>
    <property type="project" value="InterPro"/>
</dbReference>
<dbReference type="Gene3D" id="3.90.470.20">
    <property type="entry name" value="4'-phosphopantetheinyl transferase domain"/>
    <property type="match status" value="2"/>
</dbReference>
<comment type="caution">
    <text evidence="4">The sequence shown here is derived from an EMBL/GenBank/DDBJ whole genome shotgun (WGS) entry which is preliminary data.</text>
</comment>
<organism evidence="4 5">
    <name type="scientific">Streptomyces sulfonofaciens</name>
    <dbReference type="NCBI Taxonomy" id="68272"/>
    <lineage>
        <taxon>Bacteria</taxon>
        <taxon>Bacillati</taxon>
        <taxon>Actinomycetota</taxon>
        <taxon>Actinomycetes</taxon>
        <taxon>Kitasatosporales</taxon>
        <taxon>Streptomycetaceae</taxon>
        <taxon>Streptomyces</taxon>
    </lineage>
</organism>
<reference evidence="4" key="1">
    <citation type="journal article" date="2014" name="Int. J. Syst. Evol. Microbiol.">
        <title>Complete genome sequence of Corynebacterium casei LMG S-19264T (=DSM 44701T), isolated from a smear-ripened cheese.</title>
        <authorList>
            <consortium name="US DOE Joint Genome Institute (JGI-PGF)"/>
            <person name="Walter F."/>
            <person name="Albersmeier A."/>
            <person name="Kalinowski J."/>
            <person name="Ruckert C."/>
        </authorList>
    </citation>
    <scope>NUCLEOTIDE SEQUENCE</scope>
    <source>
        <strain evidence="4">JCM 5069</strain>
    </source>
</reference>
<dbReference type="PANTHER" id="PTHR12215:SF10">
    <property type="entry name" value="L-AMINOADIPATE-SEMIALDEHYDE DEHYDROGENASE-PHOSPHOPANTETHEINYL TRANSFERASE"/>
    <property type="match status" value="1"/>
</dbReference>
<dbReference type="Pfam" id="PF01648">
    <property type="entry name" value="ACPS"/>
    <property type="match status" value="1"/>
</dbReference>
<evidence type="ECO:0000259" key="3">
    <source>
        <dbReference type="Pfam" id="PF01648"/>
    </source>
</evidence>
<dbReference type="InterPro" id="IPR008278">
    <property type="entry name" value="4-PPantetheinyl_Trfase_dom"/>
</dbReference>
<keyword evidence="5" id="KW-1185">Reference proteome</keyword>
<dbReference type="GO" id="GO:0000287">
    <property type="term" value="F:magnesium ion binding"/>
    <property type="evidence" value="ECO:0007669"/>
    <property type="project" value="InterPro"/>
</dbReference>